<evidence type="ECO:0000313" key="3">
    <source>
        <dbReference type="Proteomes" id="UP000534870"/>
    </source>
</evidence>
<protein>
    <submittedName>
        <fullName evidence="2">N-acetylglucosamine kinase</fullName>
    </submittedName>
</protein>
<dbReference type="GO" id="GO:0016301">
    <property type="term" value="F:kinase activity"/>
    <property type="evidence" value="ECO:0007669"/>
    <property type="project" value="UniProtKB-KW"/>
</dbReference>
<feature type="domain" description="ATPase BadF/BadG/BcrA/BcrD type" evidence="1">
    <location>
        <begin position="39"/>
        <end position="248"/>
    </location>
</feature>
<dbReference type="InterPro" id="IPR052519">
    <property type="entry name" value="Euk-type_GlcNAc_Kinase"/>
</dbReference>
<dbReference type="InterPro" id="IPR002731">
    <property type="entry name" value="ATPase_BadF"/>
</dbReference>
<reference evidence="2 3" key="1">
    <citation type="submission" date="2020-06" db="EMBL/GenBank/DDBJ databases">
        <title>Description of novel acetic acid bacteria.</title>
        <authorList>
            <person name="Sombolestani A."/>
        </authorList>
    </citation>
    <scope>NUCLEOTIDE SEQUENCE [LARGE SCALE GENOMIC DNA]</scope>
    <source>
        <strain evidence="2 3">LMG 31431</strain>
    </source>
</reference>
<dbReference type="EMBL" id="JABXXP010000200">
    <property type="protein sequence ID" value="NVN11559.1"/>
    <property type="molecule type" value="Genomic_DNA"/>
</dbReference>
<dbReference type="InterPro" id="IPR043129">
    <property type="entry name" value="ATPase_NBD"/>
</dbReference>
<accession>A0A7Y7M726</accession>
<evidence type="ECO:0000259" key="1">
    <source>
        <dbReference type="Pfam" id="PF01869"/>
    </source>
</evidence>
<dbReference type="Gene3D" id="3.30.420.40">
    <property type="match status" value="2"/>
</dbReference>
<organism evidence="2 3">
    <name type="scientific">Nguyenibacter vanlangensis</name>
    <dbReference type="NCBI Taxonomy" id="1216886"/>
    <lineage>
        <taxon>Bacteria</taxon>
        <taxon>Pseudomonadati</taxon>
        <taxon>Pseudomonadota</taxon>
        <taxon>Alphaproteobacteria</taxon>
        <taxon>Acetobacterales</taxon>
        <taxon>Acetobacteraceae</taxon>
        <taxon>Nguyenibacter</taxon>
    </lineage>
</organism>
<keyword evidence="2" id="KW-0418">Kinase</keyword>
<name>A0A7Y7M726_9PROT</name>
<comment type="caution">
    <text evidence="2">The sequence shown here is derived from an EMBL/GenBank/DDBJ whole genome shotgun (WGS) entry which is preliminary data.</text>
</comment>
<dbReference type="AlphaFoldDB" id="A0A7Y7M726"/>
<dbReference type="Pfam" id="PF01869">
    <property type="entry name" value="BcrAD_BadFG"/>
    <property type="match status" value="1"/>
</dbReference>
<dbReference type="SUPFAM" id="SSF53067">
    <property type="entry name" value="Actin-like ATPase domain"/>
    <property type="match status" value="1"/>
</dbReference>
<sequence>MRHDGSIAHMVRRNGSNPFDQPLWRDVLRDLMGHVPAATAAIGLGLAGYGESRTVTAQQQEAVRHAVGCRIELMNDVAMACAGAFAGQPGVLLLSGTGSMAWATDGAGRQCRVGGWGSLFGDEGSAFWIGRAALAVMTELLDGRRTADAGFLASCADAMGLPRQPEACGAALLEWYGTLDHERSAVAALARSVSDLAERGCPTAARLMTEAAGHLIAHIEAARRKFPDVALPWSYAGGTLRSSFLRGAIAARCGAPAPPRLPPIGGGVLTAARLAGWAPDANWINQLARTLDAAGLGS</sequence>
<proteinExistence type="predicted"/>
<evidence type="ECO:0000313" key="2">
    <source>
        <dbReference type="EMBL" id="NVN11559.1"/>
    </source>
</evidence>
<dbReference type="PANTHER" id="PTHR43190:SF3">
    <property type="entry name" value="N-ACETYL-D-GLUCOSAMINE KINASE"/>
    <property type="match status" value="1"/>
</dbReference>
<gene>
    <name evidence="2" type="ORF">HUK84_10570</name>
</gene>
<keyword evidence="2" id="KW-0808">Transferase</keyword>
<dbReference type="RefSeq" id="WP_176640261.1">
    <property type="nucleotide sequence ID" value="NZ_JABXXP010000200.1"/>
</dbReference>
<dbReference type="PANTHER" id="PTHR43190">
    <property type="entry name" value="N-ACETYL-D-GLUCOSAMINE KINASE"/>
    <property type="match status" value="1"/>
</dbReference>
<dbReference type="Proteomes" id="UP000534870">
    <property type="component" value="Unassembled WGS sequence"/>
</dbReference>